<protein>
    <submittedName>
        <fullName evidence="1">Uncharacterized protein</fullName>
    </submittedName>
</protein>
<reference evidence="1 2" key="1">
    <citation type="submission" date="2017-03" db="EMBL/GenBank/DDBJ databases">
        <authorList>
            <person name="Afonso C.L."/>
            <person name="Miller P.J."/>
            <person name="Scott M.A."/>
            <person name="Spackman E."/>
            <person name="Goraichik I."/>
            <person name="Dimitrov K.M."/>
            <person name="Suarez D.L."/>
            <person name="Swayne D.E."/>
        </authorList>
    </citation>
    <scope>NUCLEOTIDE SEQUENCE [LARGE SCALE GENOMIC DNA]</scope>
    <source>
        <strain evidence="1 2">CECT 8620</strain>
    </source>
</reference>
<evidence type="ECO:0000313" key="2">
    <source>
        <dbReference type="Proteomes" id="UP000193862"/>
    </source>
</evidence>
<accession>A0A1Y5SMA3</accession>
<proteinExistence type="predicted"/>
<sequence length="94" mass="10250">MSYYGPDDALRDIDPSGLIREAYRIDSLHISEARSIFLDWALKLPLGSAPDVAITRLLAVLAGRAPADHPMTQILRDGLRPATRARRGGRAGRG</sequence>
<gene>
    <name evidence="1" type="ORF">AQS8620_01752</name>
</gene>
<dbReference type="OrthoDB" id="7778431at2"/>
<dbReference type="RefSeq" id="WP_085836468.1">
    <property type="nucleotide sequence ID" value="NZ_FWFS01000006.1"/>
</dbReference>
<dbReference type="Proteomes" id="UP000193862">
    <property type="component" value="Unassembled WGS sequence"/>
</dbReference>
<keyword evidence="2" id="KW-1185">Reference proteome</keyword>
<name>A0A1Y5SMA3_9RHOB</name>
<evidence type="ECO:0000313" key="1">
    <source>
        <dbReference type="EMBL" id="SLN44023.1"/>
    </source>
</evidence>
<dbReference type="EMBL" id="FWFS01000006">
    <property type="protein sequence ID" value="SLN44023.1"/>
    <property type="molecule type" value="Genomic_DNA"/>
</dbReference>
<organism evidence="1 2">
    <name type="scientific">Aquimixticola soesokkakensis</name>
    <dbReference type="NCBI Taxonomy" id="1519096"/>
    <lineage>
        <taxon>Bacteria</taxon>
        <taxon>Pseudomonadati</taxon>
        <taxon>Pseudomonadota</taxon>
        <taxon>Alphaproteobacteria</taxon>
        <taxon>Rhodobacterales</taxon>
        <taxon>Paracoccaceae</taxon>
        <taxon>Aquimixticola</taxon>
    </lineage>
</organism>
<dbReference type="AlphaFoldDB" id="A0A1Y5SMA3"/>